<dbReference type="EMBL" id="JAUEPN010000001">
    <property type="protein sequence ID" value="KAK3301128.1"/>
    <property type="molecule type" value="Genomic_DNA"/>
</dbReference>
<dbReference type="GeneID" id="87843274"/>
<evidence type="ECO:0000256" key="2">
    <source>
        <dbReference type="PROSITE-ProRule" id="PRU00023"/>
    </source>
</evidence>
<protein>
    <recommendedName>
        <fullName evidence="5">GH16 domain-containing protein</fullName>
    </recommendedName>
</protein>
<dbReference type="SUPFAM" id="SSF53474">
    <property type="entry name" value="alpha/beta-Hydrolases"/>
    <property type="match status" value="1"/>
</dbReference>
<dbReference type="PROSITE" id="PS51762">
    <property type="entry name" value="GH16_2"/>
    <property type="match status" value="1"/>
</dbReference>
<dbReference type="Pfam" id="PF22939">
    <property type="entry name" value="WHD_GPIID"/>
    <property type="match status" value="1"/>
</dbReference>
<feature type="domain" description="GH16" evidence="5">
    <location>
        <begin position="17"/>
        <end position="304"/>
    </location>
</feature>
<dbReference type="Pfam" id="PF26113">
    <property type="entry name" value="GH16_XgeA"/>
    <property type="match status" value="1"/>
</dbReference>
<dbReference type="RefSeq" id="XP_062664642.1">
    <property type="nucleotide sequence ID" value="XM_062806326.1"/>
</dbReference>
<organism evidence="6 7">
    <name type="scientific">Chaetomium fimeti</name>
    <dbReference type="NCBI Taxonomy" id="1854472"/>
    <lineage>
        <taxon>Eukaryota</taxon>
        <taxon>Fungi</taxon>
        <taxon>Dikarya</taxon>
        <taxon>Ascomycota</taxon>
        <taxon>Pezizomycotina</taxon>
        <taxon>Sordariomycetes</taxon>
        <taxon>Sordariomycetidae</taxon>
        <taxon>Sordariales</taxon>
        <taxon>Chaetomiaceae</taxon>
        <taxon>Chaetomium</taxon>
    </lineage>
</organism>
<dbReference type="InterPro" id="IPR027417">
    <property type="entry name" value="P-loop_NTPase"/>
</dbReference>
<evidence type="ECO:0000259" key="5">
    <source>
        <dbReference type="PROSITE" id="PS51762"/>
    </source>
</evidence>
<dbReference type="InterPro" id="IPR002110">
    <property type="entry name" value="Ankyrin_rpt"/>
</dbReference>
<evidence type="ECO:0000256" key="3">
    <source>
        <dbReference type="SAM" id="MobiDB-lite"/>
    </source>
</evidence>
<sequence length="1147" mass="124323">MVRPTLGFASLALTASSVWAASYNIVDTFDASNFFSEFDFFTAPDPTHGFVKYVDSATASRDGLAGYADGGVYLGVDYTNTTTTGRPSVRVTSKKAYTKGLFIADIAHMPAGAAGSSSCGIWPAFWMFGPNWPNSGEIDIIEGVNSQRSNAVTLHTGPGCAVTNAGSLAGTKLVSTDCEGNAGCSQSTGAADNYGAGFNAAGGGIYALEWTDAAIKVWFFPRGSPTAAALALPSSSPQQQQPNPNPNTNSSSSSSSSSPDPSTFGTPLAVFAGCPLADHFADHNLVFDTTFCGDWAGRVWDTDSACAALAPTCEEFVGGNPEVFAQAFCDPPGSPRIPSFPDGVKVLHDCPDAVVDICFVHGLTGDRESTWTAHGHSASWPETLLPPKLSNSRILTYGYDAYVVRKGVAGSNRLPHHAKNLLHDLTTNRNLNDSSSRPLIFVAHSLGGLVCKKAILLSRNNPDAYLCDIFKYTKGIIFMGTPHRGSWMADWAKIPASALGLVKSVNKPILGVLQTDNELLDSVQDDFWSMIRGLREGGRPFEVICAREELPLPVVGKVVSDGSAALEGYDSFSIHANHRDMVRFASAEENGFKSLLGVLTRWKSQLEPVVQPSPLSKSSQNCLQSLAFPQMQDRSHDIDNATAGTCEWLLRHEKYTTWTACDQGLLWIKGKPGSGKSTLLKYALSNHNSGDGALVLSFFFHGRGDELQKTPLGLIRSLLHQILGQAPDALQDLVGVFESKCKNNGSPGADWRWHEGELRPFLQASLPKVLRTRPIWLFIDALDECGKDNAVRLVGAFNALLESLATQSEDLQQFHICFSCRHYPILDADESRFEICTEHENEKDISAFVDDKLAAFRTGASSNIPDLITARASGVFMWARLVVERILDLERDGAGPLRMEKAISATPPDLDALYRQLVRDMDARSKKLIQWVCFATRPLSLDELRWAMVIEADCPYTSLQACQSAEDYVADGARMKRQAQTLSRGLVEVTHTQVVQFIHQSVKDFFFEKDFSTLGGGKTLTEAAIRAHLRFFKICLRYLAMEEIGQVEVNVKNNDGDTALSLAIGSSQEAIVRLLLGTAEVDVNVEAGDGLTPLSLAAKKGQEDIVQLLLDTGKVDINKEDDEGRTALSLAAENGHEAVVQLLKLTE</sequence>
<dbReference type="InterPro" id="IPR013320">
    <property type="entry name" value="ConA-like_dom_sf"/>
</dbReference>
<dbReference type="Pfam" id="PF12796">
    <property type="entry name" value="Ank_2"/>
    <property type="match status" value="1"/>
</dbReference>
<dbReference type="InterPro" id="IPR036770">
    <property type="entry name" value="Ankyrin_rpt-contain_sf"/>
</dbReference>
<dbReference type="PANTHER" id="PTHR10039:SF5">
    <property type="entry name" value="NACHT DOMAIN-CONTAINING PROTEIN"/>
    <property type="match status" value="1"/>
</dbReference>
<dbReference type="Gene3D" id="3.40.50.300">
    <property type="entry name" value="P-loop containing nucleotide triphosphate hydrolases"/>
    <property type="match status" value="1"/>
</dbReference>
<gene>
    <name evidence="6" type="ORF">B0H64DRAFT_438234</name>
</gene>
<dbReference type="InterPro" id="IPR000757">
    <property type="entry name" value="Beta-glucanase-like"/>
</dbReference>
<evidence type="ECO:0000313" key="7">
    <source>
        <dbReference type="Proteomes" id="UP001278766"/>
    </source>
</evidence>
<dbReference type="Pfam" id="PF24883">
    <property type="entry name" value="NPHP3_N"/>
    <property type="match status" value="1"/>
</dbReference>
<feature type="region of interest" description="Disordered" evidence="3">
    <location>
        <begin position="229"/>
        <end position="262"/>
    </location>
</feature>
<name>A0AAE0LXF1_9PEZI</name>
<dbReference type="GO" id="GO:0005975">
    <property type="term" value="P:carbohydrate metabolic process"/>
    <property type="evidence" value="ECO:0007669"/>
    <property type="project" value="InterPro"/>
</dbReference>
<keyword evidence="1" id="KW-0677">Repeat</keyword>
<reference evidence="6" key="1">
    <citation type="journal article" date="2023" name="Mol. Phylogenet. Evol.">
        <title>Genome-scale phylogeny and comparative genomics of the fungal order Sordariales.</title>
        <authorList>
            <person name="Hensen N."/>
            <person name="Bonometti L."/>
            <person name="Westerberg I."/>
            <person name="Brannstrom I.O."/>
            <person name="Guillou S."/>
            <person name="Cros-Aarteil S."/>
            <person name="Calhoun S."/>
            <person name="Haridas S."/>
            <person name="Kuo A."/>
            <person name="Mondo S."/>
            <person name="Pangilinan J."/>
            <person name="Riley R."/>
            <person name="LaButti K."/>
            <person name="Andreopoulos B."/>
            <person name="Lipzen A."/>
            <person name="Chen C."/>
            <person name="Yan M."/>
            <person name="Daum C."/>
            <person name="Ng V."/>
            <person name="Clum A."/>
            <person name="Steindorff A."/>
            <person name="Ohm R.A."/>
            <person name="Martin F."/>
            <person name="Silar P."/>
            <person name="Natvig D.O."/>
            <person name="Lalanne C."/>
            <person name="Gautier V."/>
            <person name="Ament-Velasquez S.L."/>
            <person name="Kruys A."/>
            <person name="Hutchinson M.I."/>
            <person name="Powell A.J."/>
            <person name="Barry K."/>
            <person name="Miller A.N."/>
            <person name="Grigoriev I.V."/>
            <person name="Debuchy R."/>
            <person name="Gladieux P."/>
            <person name="Hiltunen Thoren M."/>
            <person name="Johannesson H."/>
        </authorList>
    </citation>
    <scope>NUCLEOTIDE SEQUENCE</scope>
    <source>
        <strain evidence="6">CBS 168.71</strain>
    </source>
</reference>
<feature type="chain" id="PRO_5042230109" description="GH16 domain-containing protein" evidence="4">
    <location>
        <begin position="21"/>
        <end position="1147"/>
    </location>
</feature>
<keyword evidence="4" id="KW-0732">Signal</keyword>
<dbReference type="Gene3D" id="1.25.40.20">
    <property type="entry name" value="Ankyrin repeat-containing domain"/>
    <property type="match status" value="1"/>
</dbReference>
<dbReference type="Gene3D" id="3.40.50.1820">
    <property type="entry name" value="alpha/beta hydrolase"/>
    <property type="match status" value="1"/>
</dbReference>
<dbReference type="Gene3D" id="2.60.120.200">
    <property type="match status" value="1"/>
</dbReference>
<dbReference type="SUPFAM" id="SSF48403">
    <property type="entry name" value="Ankyrin repeat"/>
    <property type="match status" value="1"/>
</dbReference>
<reference evidence="6" key="2">
    <citation type="submission" date="2023-06" db="EMBL/GenBank/DDBJ databases">
        <authorList>
            <consortium name="Lawrence Berkeley National Laboratory"/>
            <person name="Haridas S."/>
            <person name="Hensen N."/>
            <person name="Bonometti L."/>
            <person name="Westerberg I."/>
            <person name="Brannstrom I.O."/>
            <person name="Guillou S."/>
            <person name="Cros-Aarteil S."/>
            <person name="Calhoun S."/>
            <person name="Kuo A."/>
            <person name="Mondo S."/>
            <person name="Pangilinan J."/>
            <person name="Riley R."/>
            <person name="Labutti K."/>
            <person name="Andreopoulos B."/>
            <person name="Lipzen A."/>
            <person name="Chen C."/>
            <person name="Yanf M."/>
            <person name="Daum C."/>
            <person name="Ng V."/>
            <person name="Clum A."/>
            <person name="Steindorff A."/>
            <person name="Ohm R."/>
            <person name="Martin F."/>
            <person name="Silar P."/>
            <person name="Natvig D."/>
            <person name="Lalanne C."/>
            <person name="Gautier V."/>
            <person name="Ament-Velasquez S.L."/>
            <person name="Kruys A."/>
            <person name="Hutchinson M.I."/>
            <person name="Powell A.J."/>
            <person name="Barry K."/>
            <person name="Miller A.N."/>
            <person name="Grigoriev I.V."/>
            <person name="Debuchy R."/>
            <person name="Gladieux P."/>
            <person name="Thoren M.H."/>
            <person name="Johannesson H."/>
        </authorList>
    </citation>
    <scope>NUCLEOTIDE SEQUENCE</scope>
    <source>
        <strain evidence="6">CBS 168.71</strain>
    </source>
</reference>
<evidence type="ECO:0000256" key="4">
    <source>
        <dbReference type="SAM" id="SignalP"/>
    </source>
</evidence>
<dbReference type="AlphaFoldDB" id="A0AAE0LXF1"/>
<feature type="repeat" description="ANK" evidence="2">
    <location>
        <begin position="1089"/>
        <end position="1113"/>
    </location>
</feature>
<accession>A0AAE0LXF1</accession>
<dbReference type="SUPFAM" id="SSF52540">
    <property type="entry name" value="P-loop containing nucleoside triphosphate hydrolases"/>
    <property type="match status" value="1"/>
</dbReference>
<proteinExistence type="predicted"/>
<dbReference type="Proteomes" id="UP001278766">
    <property type="component" value="Unassembled WGS sequence"/>
</dbReference>
<keyword evidence="7" id="KW-1185">Reference proteome</keyword>
<dbReference type="PANTHER" id="PTHR10039">
    <property type="entry name" value="AMELOGENIN"/>
    <property type="match status" value="1"/>
</dbReference>
<dbReference type="InterPro" id="IPR056884">
    <property type="entry name" value="NPHP3-like_N"/>
</dbReference>
<dbReference type="PROSITE" id="PS50297">
    <property type="entry name" value="ANK_REP_REGION"/>
    <property type="match status" value="2"/>
</dbReference>
<dbReference type="SUPFAM" id="SSF49899">
    <property type="entry name" value="Concanavalin A-like lectins/glucanases"/>
    <property type="match status" value="1"/>
</dbReference>
<dbReference type="SMART" id="SM00248">
    <property type="entry name" value="ANK"/>
    <property type="match status" value="3"/>
</dbReference>
<dbReference type="GO" id="GO:0004553">
    <property type="term" value="F:hydrolase activity, hydrolyzing O-glycosyl compounds"/>
    <property type="evidence" value="ECO:0007669"/>
    <property type="project" value="InterPro"/>
</dbReference>
<evidence type="ECO:0000313" key="6">
    <source>
        <dbReference type="EMBL" id="KAK3301128.1"/>
    </source>
</evidence>
<comment type="caution">
    <text evidence="6">The sequence shown here is derived from an EMBL/GenBank/DDBJ whole genome shotgun (WGS) entry which is preliminary data.</text>
</comment>
<dbReference type="CDD" id="cd02181">
    <property type="entry name" value="GH16_fungal_Lam16A_glucanase"/>
    <property type="match status" value="1"/>
</dbReference>
<dbReference type="PROSITE" id="PS50088">
    <property type="entry name" value="ANK_REPEAT"/>
    <property type="match status" value="2"/>
</dbReference>
<keyword evidence="2" id="KW-0040">ANK repeat</keyword>
<dbReference type="InterPro" id="IPR054471">
    <property type="entry name" value="GPIID_WHD"/>
</dbReference>
<dbReference type="InterPro" id="IPR029058">
    <property type="entry name" value="AB_hydrolase_fold"/>
</dbReference>
<feature type="signal peptide" evidence="4">
    <location>
        <begin position="1"/>
        <end position="20"/>
    </location>
</feature>
<feature type="repeat" description="ANK" evidence="2">
    <location>
        <begin position="1123"/>
        <end position="1143"/>
    </location>
</feature>
<evidence type="ECO:0000256" key="1">
    <source>
        <dbReference type="ARBA" id="ARBA00022737"/>
    </source>
</evidence>